<keyword evidence="4 10" id="KW-0812">Transmembrane</keyword>
<feature type="domain" description="PDZ" evidence="11">
    <location>
        <begin position="192"/>
        <end position="281"/>
    </location>
</feature>
<organism evidence="12">
    <name type="scientific">hydrothermal vent metagenome</name>
    <dbReference type="NCBI Taxonomy" id="652676"/>
    <lineage>
        <taxon>unclassified sequences</taxon>
        <taxon>metagenomes</taxon>
        <taxon>ecological metagenomes</taxon>
    </lineage>
</organism>
<dbReference type="Pfam" id="PF17820">
    <property type="entry name" value="PDZ_6"/>
    <property type="match status" value="1"/>
</dbReference>
<gene>
    <name evidence="12" type="ORF">MNBD_GAMMA20-1390</name>
</gene>
<proteinExistence type="predicted"/>
<dbReference type="NCBIfam" id="NF008046">
    <property type="entry name" value="PRK10779.1"/>
    <property type="match status" value="1"/>
</dbReference>
<dbReference type="GO" id="GO:0006508">
    <property type="term" value="P:proteolysis"/>
    <property type="evidence" value="ECO:0007669"/>
    <property type="project" value="UniProtKB-KW"/>
</dbReference>
<evidence type="ECO:0000256" key="2">
    <source>
        <dbReference type="ARBA" id="ARBA00004141"/>
    </source>
</evidence>
<dbReference type="EMBL" id="UOFU01000028">
    <property type="protein sequence ID" value="VAW93501.1"/>
    <property type="molecule type" value="Genomic_DNA"/>
</dbReference>
<dbReference type="InterPro" id="IPR004387">
    <property type="entry name" value="Pept_M50_Zn"/>
</dbReference>
<comment type="cofactor">
    <cofactor evidence="1">
        <name>Zn(2+)</name>
        <dbReference type="ChEBI" id="CHEBI:29105"/>
    </cofactor>
</comment>
<feature type="domain" description="PDZ" evidence="11">
    <location>
        <begin position="119"/>
        <end position="188"/>
    </location>
</feature>
<feature type="transmembrane region" description="Helical" evidence="10">
    <location>
        <begin position="429"/>
        <end position="446"/>
    </location>
</feature>
<dbReference type="InterPro" id="IPR041489">
    <property type="entry name" value="PDZ_6"/>
</dbReference>
<dbReference type="PANTHER" id="PTHR42837:SF2">
    <property type="entry name" value="MEMBRANE METALLOPROTEASE ARASP2, CHLOROPLASTIC-RELATED"/>
    <property type="match status" value="1"/>
</dbReference>
<dbReference type="CDD" id="cd23081">
    <property type="entry name" value="cpPDZ_EcRseP-like"/>
    <property type="match status" value="1"/>
</dbReference>
<keyword evidence="8" id="KW-0482">Metalloprotease</keyword>
<evidence type="ECO:0000256" key="5">
    <source>
        <dbReference type="ARBA" id="ARBA00022801"/>
    </source>
</evidence>
<name>A0A3B0ZPA2_9ZZZZ</name>
<keyword evidence="7 10" id="KW-1133">Transmembrane helix</keyword>
<feature type="transmembrane region" description="Helical" evidence="10">
    <location>
        <begin position="381"/>
        <end position="402"/>
    </location>
</feature>
<comment type="subcellular location">
    <subcellularLocation>
        <location evidence="2">Membrane</location>
        <topology evidence="2">Multi-pass membrane protein</topology>
    </subcellularLocation>
</comment>
<dbReference type="GO" id="GO:0016020">
    <property type="term" value="C:membrane"/>
    <property type="evidence" value="ECO:0007669"/>
    <property type="project" value="UniProtKB-SubCell"/>
</dbReference>
<dbReference type="InterPro" id="IPR008915">
    <property type="entry name" value="Peptidase_M50"/>
</dbReference>
<accession>A0A3B0ZPA2</accession>
<feature type="transmembrane region" description="Helical" evidence="10">
    <location>
        <begin position="99"/>
        <end position="121"/>
    </location>
</feature>
<evidence type="ECO:0000256" key="7">
    <source>
        <dbReference type="ARBA" id="ARBA00022989"/>
    </source>
</evidence>
<evidence type="ECO:0000256" key="10">
    <source>
        <dbReference type="SAM" id="Phobius"/>
    </source>
</evidence>
<keyword evidence="9 10" id="KW-0472">Membrane</keyword>
<dbReference type="GO" id="GO:0051301">
    <property type="term" value="P:cell division"/>
    <property type="evidence" value="ECO:0007669"/>
    <property type="project" value="UniProtKB-KW"/>
</dbReference>
<evidence type="ECO:0000313" key="12">
    <source>
        <dbReference type="EMBL" id="VAW93501.1"/>
    </source>
</evidence>
<evidence type="ECO:0000256" key="4">
    <source>
        <dbReference type="ARBA" id="ARBA00022692"/>
    </source>
</evidence>
<evidence type="ECO:0000259" key="11">
    <source>
        <dbReference type="SMART" id="SM00228"/>
    </source>
</evidence>
<sequence length="455" mass="49978">MSAFITSVLALIVTLGLLIAFHEFGHYWTARKLGVKVLRFSIGFGKPLWSRRYGPDDTEYVIAVFPLGGYVKMLDERAEEVPESERHRAFNNQSVWRRIAIVVAGPVFNFIFAIIAFWLMYMLGVQGMKPVIGEVTPSSIAAEVGFRAGDEIVAIDDRATPTWGAARITLLDKALDQDSIELRVRDNDGYERQLSLPVSGIPTENKQEDLLRYVGITPWRMNYPPVLGELTSDGAALKAGLQSGDRILSTDGEPITDWMSLVEFVRAHPQQTVKLQIERDGLQQTVEVHIASRTTDSGVIGRIGAGPAPAGPLPEEMQAEIRFGPISAVAEALSKTWQMSSLTLRMIGKMIVGEVSVENLSGPITIATYAGYSASVGITSFLYFLAIISISLGVLNLLPIPLLDGGHLMYYLVEIVKGSPVSDAVQMQFQRLGIALLAMLMLLAFYNDFNRLWGG</sequence>
<evidence type="ECO:0000256" key="3">
    <source>
        <dbReference type="ARBA" id="ARBA00022670"/>
    </source>
</evidence>
<dbReference type="AlphaFoldDB" id="A0A3B0ZPA2"/>
<evidence type="ECO:0000256" key="1">
    <source>
        <dbReference type="ARBA" id="ARBA00001947"/>
    </source>
</evidence>
<keyword evidence="3 12" id="KW-0645">Protease</keyword>
<dbReference type="SUPFAM" id="SSF50156">
    <property type="entry name" value="PDZ domain-like"/>
    <property type="match status" value="2"/>
</dbReference>
<protein>
    <submittedName>
        <fullName evidence="12">Intramembrane protease RasP/YluC, implicated in cell division based on FtsL cleavage</fullName>
    </submittedName>
</protein>
<dbReference type="Gene3D" id="2.30.42.10">
    <property type="match status" value="2"/>
</dbReference>
<reference evidence="12" key="1">
    <citation type="submission" date="2018-06" db="EMBL/GenBank/DDBJ databases">
        <authorList>
            <person name="Zhirakovskaya E."/>
        </authorList>
    </citation>
    <scope>NUCLEOTIDE SEQUENCE</scope>
</reference>
<evidence type="ECO:0000256" key="8">
    <source>
        <dbReference type="ARBA" id="ARBA00023049"/>
    </source>
</evidence>
<dbReference type="CDD" id="cd06163">
    <property type="entry name" value="S2P-M50_PDZ_RseP-like"/>
    <property type="match status" value="1"/>
</dbReference>
<dbReference type="NCBIfam" id="TIGR00054">
    <property type="entry name" value="RIP metalloprotease RseP"/>
    <property type="match status" value="1"/>
</dbReference>
<dbReference type="GO" id="GO:0004222">
    <property type="term" value="F:metalloendopeptidase activity"/>
    <property type="evidence" value="ECO:0007669"/>
    <property type="project" value="InterPro"/>
</dbReference>
<keyword evidence="6" id="KW-0862">Zinc</keyword>
<dbReference type="SMART" id="SM00228">
    <property type="entry name" value="PDZ"/>
    <property type="match status" value="2"/>
</dbReference>
<dbReference type="Pfam" id="PF02163">
    <property type="entry name" value="Peptidase_M50"/>
    <property type="match status" value="1"/>
</dbReference>
<dbReference type="InterPro" id="IPR001478">
    <property type="entry name" value="PDZ"/>
</dbReference>
<keyword evidence="12" id="KW-0131">Cell cycle</keyword>
<evidence type="ECO:0000256" key="6">
    <source>
        <dbReference type="ARBA" id="ARBA00022833"/>
    </source>
</evidence>
<dbReference type="InterPro" id="IPR036034">
    <property type="entry name" value="PDZ_sf"/>
</dbReference>
<dbReference type="PANTHER" id="PTHR42837">
    <property type="entry name" value="REGULATOR OF SIGMA-E PROTEASE RSEP"/>
    <property type="match status" value="1"/>
</dbReference>
<keyword evidence="12" id="KW-0132">Cell division</keyword>
<keyword evidence="5" id="KW-0378">Hydrolase</keyword>
<evidence type="ECO:0000256" key="9">
    <source>
        <dbReference type="ARBA" id="ARBA00023136"/>
    </source>
</evidence>